<dbReference type="Proteomes" id="UP000009027">
    <property type="component" value="Unassembled WGS sequence"/>
</dbReference>
<accession>F9WM39</accession>
<evidence type="ECO:0000256" key="1">
    <source>
        <dbReference type="SAM" id="MobiDB-lite"/>
    </source>
</evidence>
<keyword evidence="4" id="KW-1185">Reference proteome</keyword>
<dbReference type="AlphaFoldDB" id="F9WM39"/>
<evidence type="ECO:0000256" key="2">
    <source>
        <dbReference type="SAM" id="SignalP"/>
    </source>
</evidence>
<feature type="compositionally biased region" description="Basic and acidic residues" evidence="1">
    <location>
        <begin position="366"/>
        <end position="375"/>
    </location>
</feature>
<keyword evidence="2" id="KW-0732">Signal</keyword>
<organism evidence="3 4">
    <name type="scientific">Trypanosoma vivax (strain Y486)</name>
    <dbReference type="NCBI Taxonomy" id="1055687"/>
    <lineage>
        <taxon>Eukaryota</taxon>
        <taxon>Discoba</taxon>
        <taxon>Euglenozoa</taxon>
        <taxon>Kinetoplastea</taxon>
        <taxon>Metakinetoplastina</taxon>
        <taxon>Trypanosomatida</taxon>
        <taxon>Trypanosomatidae</taxon>
        <taxon>Trypanosoma</taxon>
        <taxon>Duttonella</taxon>
    </lineage>
</organism>
<feature type="compositionally biased region" description="Basic residues" evidence="1">
    <location>
        <begin position="397"/>
        <end position="412"/>
    </location>
</feature>
<sequence length="448" mass="47417">MNTLKALAAAFVFSVVTVTGARGAANSAGLRLNDAQALCSASAVLKALGHAADTATKEALAAAGHAKLWHSTGTRLAEETNNASVLSVAEAAARTLADTLALSDKAAKAREAATQQARRIDDIIEIFATYSGQADGTNGRLCIEKTSNNAQATQNGDASVAAVVTALGCAVDAAKISEMATKILAGQTLNDYEVARNVRVARGGLKEQVRQPQSFTASSQSNTQIDVSSANAFKACPLTQSRSWQTANGPGVRTLAAQLTGTEQGMNKGQNGNGGWAWKPLFAGLILMTPAGDNTNHVNGLSTQHTAFEWSAKADDILNKIVEDTAQTVKDLQALRKKCTGTQAPCGKHTDDAEEQLRQKYARRYEAQDQPDRPHNAATTQDIGAQKTAKTEDARTHSTHTHRGSKTHKHTVTQHAVRTAAHSRKRLAGCSQRCLRRSTDTPTVTETT</sequence>
<evidence type="ECO:0000313" key="3">
    <source>
        <dbReference type="EMBL" id="CCD18589.1"/>
    </source>
</evidence>
<name>F9WM39_TRYVY</name>
<reference evidence="3 4" key="1">
    <citation type="journal article" date="2012" name="Proc. Natl. Acad. Sci. U.S.A.">
        <title>Antigenic diversity is generated by distinct evolutionary mechanisms in African trypanosome species.</title>
        <authorList>
            <person name="Jackson A.P."/>
            <person name="Berry A."/>
            <person name="Aslett M."/>
            <person name="Allison H.C."/>
            <person name="Burton P."/>
            <person name="Vavrova-Anderson J."/>
            <person name="Brown R."/>
            <person name="Browne H."/>
            <person name="Corton N."/>
            <person name="Hauser H."/>
            <person name="Gamble J."/>
            <person name="Gilderthorp R."/>
            <person name="Marcello L."/>
            <person name="McQuillan J."/>
            <person name="Otto T.D."/>
            <person name="Quail M.A."/>
            <person name="Sanders M.J."/>
            <person name="van Tonder A."/>
            <person name="Ginger M.L."/>
            <person name="Field M.C."/>
            <person name="Barry J.D."/>
            <person name="Hertz-Fowler C."/>
            <person name="Berriman M."/>
        </authorList>
    </citation>
    <scope>NUCLEOTIDE SEQUENCE</scope>
    <source>
        <strain evidence="3 4">Y486</strain>
    </source>
</reference>
<evidence type="ECO:0000313" key="4">
    <source>
        <dbReference type="Proteomes" id="UP000009027"/>
    </source>
</evidence>
<protein>
    <submittedName>
        <fullName evidence="3">Uncharacterized protein</fullName>
    </submittedName>
</protein>
<dbReference type="EMBL" id="CAEX01001474">
    <property type="protein sequence ID" value="CCD18589.1"/>
    <property type="molecule type" value="Genomic_DNA"/>
</dbReference>
<feature type="signal peptide" evidence="2">
    <location>
        <begin position="1"/>
        <end position="23"/>
    </location>
</feature>
<feature type="chain" id="PRO_5003389319" evidence="2">
    <location>
        <begin position="24"/>
        <end position="448"/>
    </location>
</feature>
<dbReference type="VEuPathDB" id="TriTrypDB:TvY486_0012880"/>
<gene>
    <name evidence="3" type="ORF">TvY486_0012880</name>
</gene>
<feature type="region of interest" description="Disordered" evidence="1">
    <location>
        <begin position="366"/>
        <end position="448"/>
    </location>
</feature>
<proteinExistence type="predicted"/>